<evidence type="ECO:0000259" key="9">
    <source>
        <dbReference type="PROSITE" id="PS50835"/>
    </source>
</evidence>
<feature type="domain" description="Ig-like" evidence="9">
    <location>
        <begin position="128"/>
        <end position="252"/>
    </location>
</feature>
<feature type="chain" id="PRO_5040777712" evidence="8">
    <location>
        <begin position="28"/>
        <end position="322"/>
    </location>
</feature>
<evidence type="ECO:0000256" key="2">
    <source>
        <dbReference type="ARBA" id="ARBA00022729"/>
    </source>
</evidence>
<dbReference type="InterPro" id="IPR007110">
    <property type="entry name" value="Ig-like_dom"/>
</dbReference>
<dbReference type="PANTHER" id="PTHR24100">
    <property type="entry name" value="BUTYROPHILIN"/>
    <property type="match status" value="1"/>
</dbReference>
<gene>
    <name evidence="11" type="primary">LOC114868956</name>
</gene>
<dbReference type="InterPro" id="IPR003599">
    <property type="entry name" value="Ig_sub"/>
</dbReference>
<dbReference type="Pfam" id="PF07686">
    <property type="entry name" value="V-set"/>
    <property type="match status" value="2"/>
</dbReference>
<dbReference type="GO" id="GO:1903037">
    <property type="term" value="P:regulation of leukocyte cell-cell adhesion"/>
    <property type="evidence" value="ECO:0007669"/>
    <property type="project" value="UniProtKB-ARBA"/>
</dbReference>
<evidence type="ECO:0000256" key="1">
    <source>
        <dbReference type="ARBA" id="ARBA00004370"/>
    </source>
</evidence>
<dbReference type="GO" id="GO:0001817">
    <property type="term" value="P:regulation of cytokine production"/>
    <property type="evidence" value="ECO:0007669"/>
    <property type="project" value="TreeGrafter"/>
</dbReference>
<name>A0A9W2Y7A7_BETSP</name>
<keyword evidence="6" id="KW-0393">Immunoglobulin domain</keyword>
<keyword evidence="2 8" id="KW-0732">Signal</keyword>
<feature type="signal peptide" evidence="8">
    <location>
        <begin position="1"/>
        <end position="27"/>
    </location>
</feature>
<dbReference type="GeneID" id="114868956"/>
<dbReference type="GO" id="GO:0050852">
    <property type="term" value="P:T cell receptor signaling pathway"/>
    <property type="evidence" value="ECO:0007669"/>
    <property type="project" value="TreeGrafter"/>
</dbReference>
<proteinExistence type="predicted"/>
<organism evidence="10 11">
    <name type="scientific">Betta splendens</name>
    <name type="common">Siamese fighting fish</name>
    <dbReference type="NCBI Taxonomy" id="158456"/>
    <lineage>
        <taxon>Eukaryota</taxon>
        <taxon>Metazoa</taxon>
        <taxon>Chordata</taxon>
        <taxon>Craniata</taxon>
        <taxon>Vertebrata</taxon>
        <taxon>Euteleostomi</taxon>
        <taxon>Actinopterygii</taxon>
        <taxon>Neopterygii</taxon>
        <taxon>Teleostei</taxon>
        <taxon>Neoteleostei</taxon>
        <taxon>Acanthomorphata</taxon>
        <taxon>Anabantaria</taxon>
        <taxon>Anabantiformes</taxon>
        <taxon>Anabantoidei</taxon>
        <taxon>Osphronemidae</taxon>
        <taxon>Betta</taxon>
    </lineage>
</organism>
<dbReference type="AlphaFoldDB" id="A0A9W2Y7A7"/>
<protein>
    <submittedName>
        <fullName evidence="11">Butyrophilin subfamily 3 member A2-like</fullName>
    </submittedName>
</protein>
<reference evidence="11" key="1">
    <citation type="submission" date="2025-08" db="UniProtKB">
        <authorList>
            <consortium name="RefSeq"/>
        </authorList>
    </citation>
    <scope>IDENTIFICATION</scope>
</reference>
<evidence type="ECO:0000256" key="4">
    <source>
        <dbReference type="ARBA" id="ARBA00023157"/>
    </source>
</evidence>
<evidence type="ECO:0000313" key="11">
    <source>
        <dbReference type="RefSeq" id="XP_055369852.1"/>
    </source>
</evidence>
<evidence type="ECO:0000256" key="5">
    <source>
        <dbReference type="ARBA" id="ARBA00023180"/>
    </source>
</evidence>
<keyword evidence="5" id="KW-0325">Glycoprotein</keyword>
<keyword evidence="4" id="KW-1015">Disulfide bond</keyword>
<dbReference type="GO" id="GO:0005102">
    <property type="term" value="F:signaling receptor binding"/>
    <property type="evidence" value="ECO:0007669"/>
    <property type="project" value="TreeGrafter"/>
</dbReference>
<evidence type="ECO:0000256" key="7">
    <source>
        <dbReference type="SAM" id="Phobius"/>
    </source>
</evidence>
<dbReference type="OrthoDB" id="9898017at2759"/>
<keyword evidence="7" id="KW-0812">Transmembrane</keyword>
<sequence>MGLIIIYEALMYLLVLLFNCAAAQVSGSSFLNCSTPNIIVWPGSDVILPCRLQPPLSAESMRVEWTRPDLEPGFIHVYQDGRFLYELQNPHYTYRTSLFVDQLPNGDVSLKLSRVTQSDAGTYRCSLPSVQQEASVQLSVGSEVVGSDQPVRAEVGDDVILPCHMEPPVDVTTLTVEWTTRNGEVVHKFESRKDNTDIQNDTFKGRTSLFHDEMHKGNISLKLINVTLTDAGNYTCSVRKRLQKKKDNVELFVDSIDKKERDDDSKTTALTAVHITIIINLLAFVLIAGVAGLIWRRHQRKYRQNVAYVTKCRKQISPLWDK</sequence>
<dbReference type="InterPro" id="IPR003598">
    <property type="entry name" value="Ig_sub2"/>
</dbReference>
<dbReference type="SUPFAM" id="SSF48726">
    <property type="entry name" value="Immunoglobulin"/>
    <property type="match status" value="2"/>
</dbReference>
<evidence type="ECO:0000256" key="3">
    <source>
        <dbReference type="ARBA" id="ARBA00023136"/>
    </source>
</evidence>
<dbReference type="InterPro" id="IPR050504">
    <property type="entry name" value="IgSF_BTN/MOG"/>
</dbReference>
<keyword evidence="3 7" id="KW-0472">Membrane</keyword>
<comment type="subcellular location">
    <subcellularLocation>
        <location evidence="1">Membrane</location>
    </subcellularLocation>
</comment>
<keyword evidence="10" id="KW-1185">Reference proteome</keyword>
<dbReference type="GO" id="GO:0050863">
    <property type="term" value="P:regulation of T cell activation"/>
    <property type="evidence" value="ECO:0007669"/>
    <property type="project" value="UniProtKB-ARBA"/>
</dbReference>
<dbReference type="Gene3D" id="2.60.40.10">
    <property type="entry name" value="Immunoglobulins"/>
    <property type="match status" value="2"/>
</dbReference>
<dbReference type="InterPro" id="IPR036179">
    <property type="entry name" value="Ig-like_dom_sf"/>
</dbReference>
<dbReference type="FunFam" id="2.60.40.10:FF:000142">
    <property type="entry name" value="V-set domain-containing T-cell activation inhibitor 1"/>
    <property type="match status" value="2"/>
</dbReference>
<accession>A0A9W2Y7A7</accession>
<dbReference type="SMART" id="SM00408">
    <property type="entry name" value="IGc2"/>
    <property type="match status" value="2"/>
</dbReference>
<dbReference type="RefSeq" id="XP_055369852.1">
    <property type="nucleotide sequence ID" value="XM_055513877.1"/>
</dbReference>
<dbReference type="InterPro" id="IPR013783">
    <property type="entry name" value="Ig-like_fold"/>
</dbReference>
<dbReference type="PROSITE" id="PS50835">
    <property type="entry name" value="IG_LIKE"/>
    <property type="match status" value="2"/>
</dbReference>
<dbReference type="InterPro" id="IPR013106">
    <property type="entry name" value="Ig_V-set"/>
</dbReference>
<feature type="domain" description="Ig-like" evidence="9">
    <location>
        <begin position="43"/>
        <end position="127"/>
    </location>
</feature>
<dbReference type="SMART" id="SM00406">
    <property type="entry name" value="IGv"/>
    <property type="match status" value="2"/>
</dbReference>
<dbReference type="GO" id="GO:0009897">
    <property type="term" value="C:external side of plasma membrane"/>
    <property type="evidence" value="ECO:0007669"/>
    <property type="project" value="TreeGrafter"/>
</dbReference>
<evidence type="ECO:0000256" key="8">
    <source>
        <dbReference type="SAM" id="SignalP"/>
    </source>
</evidence>
<feature type="transmembrane region" description="Helical" evidence="7">
    <location>
        <begin position="272"/>
        <end position="295"/>
    </location>
</feature>
<dbReference type="SMART" id="SM00409">
    <property type="entry name" value="IG"/>
    <property type="match status" value="2"/>
</dbReference>
<evidence type="ECO:0000256" key="6">
    <source>
        <dbReference type="ARBA" id="ARBA00023319"/>
    </source>
</evidence>
<dbReference type="KEGG" id="bspl:114868956"/>
<dbReference type="Proteomes" id="UP000515150">
    <property type="component" value="Chromosome 2"/>
</dbReference>
<evidence type="ECO:0000313" key="10">
    <source>
        <dbReference type="Proteomes" id="UP000515150"/>
    </source>
</evidence>
<keyword evidence="7" id="KW-1133">Transmembrane helix</keyword>